<dbReference type="PANTHER" id="PTHR30329:SF21">
    <property type="entry name" value="LIPOPROTEIN YIAD-RELATED"/>
    <property type="match status" value="1"/>
</dbReference>
<accession>A0A3D8YEG6</accession>
<evidence type="ECO:0000313" key="6">
    <source>
        <dbReference type="EMBL" id="REA62910.1"/>
    </source>
</evidence>
<dbReference type="PROSITE" id="PS51123">
    <property type="entry name" value="OMPA_2"/>
    <property type="match status" value="1"/>
</dbReference>
<dbReference type="Pfam" id="PF00691">
    <property type="entry name" value="OmpA"/>
    <property type="match status" value="1"/>
</dbReference>
<name>A0A3D8YEG6_9BACT</name>
<evidence type="ECO:0000256" key="4">
    <source>
        <dbReference type="PROSITE-ProRule" id="PRU00473"/>
    </source>
</evidence>
<dbReference type="PRINTS" id="PR01021">
    <property type="entry name" value="OMPADOMAIN"/>
</dbReference>
<dbReference type="InterPro" id="IPR006664">
    <property type="entry name" value="OMP_bac"/>
</dbReference>
<gene>
    <name evidence="6" type="ORF">DSL64_08340</name>
</gene>
<dbReference type="AlphaFoldDB" id="A0A3D8YEG6"/>
<evidence type="ECO:0000256" key="2">
    <source>
        <dbReference type="ARBA" id="ARBA00023136"/>
    </source>
</evidence>
<protein>
    <recommendedName>
        <fullName evidence="5">OmpA-like domain-containing protein</fullName>
    </recommendedName>
</protein>
<dbReference type="OrthoDB" id="611024at2"/>
<dbReference type="InterPro" id="IPR006665">
    <property type="entry name" value="OmpA-like"/>
</dbReference>
<dbReference type="CDD" id="cd07185">
    <property type="entry name" value="OmpA_C-like"/>
    <property type="match status" value="1"/>
</dbReference>
<dbReference type="Gene3D" id="3.30.1330.60">
    <property type="entry name" value="OmpA-like domain"/>
    <property type="match status" value="1"/>
</dbReference>
<comment type="subcellular location">
    <subcellularLocation>
        <location evidence="1">Cell outer membrane</location>
    </subcellularLocation>
</comment>
<evidence type="ECO:0000256" key="3">
    <source>
        <dbReference type="ARBA" id="ARBA00023237"/>
    </source>
</evidence>
<keyword evidence="2 4" id="KW-0472">Membrane</keyword>
<feature type="domain" description="OmpA-like" evidence="5">
    <location>
        <begin position="124"/>
        <end position="241"/>
    </location>
</feature>
<dbReference type="SUPFAM" id="SSF103088">
    <property type="entry name" value="OmpA-like"/>
    <property type="match status" value="1"/>
</dbReference>
<keyword evidence="3" id="KW-0998">Cell outer membrane</keyword>
<dbReference type="Proteomes" id="UP000256373">
    <property type="component" value="Unassembled WGS sequence"/>
</dbReference>
<dbReference type="EMBL" id="QNUL01000004">
    <property type="protein sequence ID" value="REA62910.1"/>
    <property type="molecule type" value="Genomic_DNA"/>
</dbReference>
<proteinExistence type="predicted"/>
<evidence type="ECO:0000259" key="5">
    <source>
        <dbReference type="PROSITE" id="PS51123"/>
    </source>
</evidence>
<dbReference type="InterPro" id="IPR036737">
    <property type="entry name" value="OmpA-like_sf"/>
</dbReference>
<evidence type="ECO:0000256" key="1">
    <source>
        <dbReference type="ARBA" id="ARBA00004442"/>
    </source>
</evidence>
<dbReference type="RefSeq" id="WP_115830215.1">
    <property type="nucleotide sequence ID" value="NZ_QNUL01000004.1"/>
</dbReference>
<dbReference type="PANTHER" id="PTHR30329">
    <property type="entry name" value="STATOR ELEMENT OF FLAGELLAR MOTOR COMPLEX"/>
    <property type="match status" value="1"/>
</dbReference>
<keyword evidence="7" id="KW-1185">Reference proteome</keyword>
<comment type="caution">
    <text evidence="6">The sequence shown here is derived from an EMBL/GenBank/DDBJ whole genome shotgun (WGS) entry which is preliminary data.</text>
</comment>
<evidence type="ECO:0000313" key="7">
    <source>
        <dbReference type="Proteomes" id="UP000256373"/>
    </source>
</evidence>
<dbReference type="InterPro" id="IPR050330">
    <property type="entry name" value="Bact_OuterMem_StrucFunc"/>
</dbReference>
<sequence>MRSFLYGLICICIFVQVCHSQRIASSVSRVPRVSIRVVDKETLQPIDARILITNQHVDHSITPLFEDKSYKYKLTLTDTVNISIYAVGYHMLNESLVIGEINGVETYYLTANHSSSESQHTAGNPILAEEISAIIYFSQSNTDIAPRSVRHLERVGAYLQKNKVSAVSLQGHTDNVGDPQKNMLLSIDRNSVVRSYLLKSSDLDGLISSKSFGGSKPAAPNDCEQNKRFNRRVEVRLSLPN</sequence>
<organism evidence="6 7">
    <name type="scientific">Dyadobacter luteus</name>
    <dbReference type="NCBI Taxonomy" id="2259619"/>
    <lineage>
        <taxon>Bacteria</taxon>
        <taxon>Pseudomonadati</taxon>
        <taxon>Bacteroidota</taxon>
        <taxon>Cytophagia</taxon>
        <taxon>Cytophagales</taxon>
        <taxon>Spirosomataceae</taxon>
        <taxon>Dyadobacter</taxon>
    </lineage>
</organism>
<dbReference type="GO" id="GO:0009279">
    <property type="term" value="C:cell outer membrane"/>
    <property type="evidence" value="ECO:0007669"/>
    <property type="project" value="UniProtKB-SubCell"/>
</dbReference>
<reference evidence="6 7" key="1">
    <citation type="submission" date="2018-07" db="EMBL/GenBank/DDBJ databases">
        <title>Dyadobacter roseus sp. nov., isolated from rose rhizosphere soil.</title>
        <authorList>
            <person name="Chen L."/>
        </authorList>
    </citation>
    <scope>NUCLEOTIDE SEQUENCE [LARGE SCALE GENOMIC DNA]</scope>
    <source>
        <strain evidence="6 7">RS19</strain>
    </source>
</reference>